<sequence length="169" mass="18172">MTYALQRDSLVRTRQELLVIGVGECANRYADQVQQLLQYTEQIDNAIWVKTSVGVVANGKGSPAGQQTADTCTFSATNDAITQTVTGEVVTSKGFTGSVWLRRTGPPATETVTLRIRNAGSTESGVVQVTVGIATSVGWVRFWVNKLFTAGPVDDVVFEIVRLAGDDMT</sequence>
<feature type="non-terminal residue" evidence="1">
    <location>
        <position position="169"/>
    </location>
</feature>
<gene>
    <name evidence="1" type="ORF">LCGC14_3042070</name>
</gene>
<organism evidence="1">
    <name type="scientific">marine sediment metagenome</name>
    <dbReference type="NCBI Taxonomy" id="412755"/>
    <lineage>
        <taxon>unclassified sequences</taxon>
        <taxon>metagenomes</taxon>
        <taxon>ecological metagenomes</taxon>
    </lineage>
</organism>
<dbReference type="AlphaFoldDB" id="A0A0F8XCI5"/>
<evidence type="ECO:0000313" key="1">
    <source>
        <dbReference type="EMBL" id="KKK58675.1"/>
    </source>
</evidence>
<proteinExistence type="predicted"/>
<name>A0A0F8XCI5_9ZZZZ</name>
<evidence type="ECO:0008006" key="2">
    <source>
        <dbReference type="Google" id="ProtNLM"/>
    </source>
</evidence>
<accession>A0A0F8XCI5</accession>
<dbReference type="EMBL" id="LAZR01063858">
    <property type="protein sequence ID" value="KKK58675.1"/>
    <property type="molecule type" value="Genomic_DNA"/>
</dbReference>
<reference evidence="1" key="1">
    <citation type="journal article" date="2015" name="Nature">
        <title>Complex archaea that bridge the gap between prokaryotes and eukaryotes.</title>
        <authorList>
            <person name="Spang A."/>
            <person name="Saw J.H."/>
            <person name="Jorgensen S.L."/>
            <person name="Zaremba-Niedzwiedzka K."/>
            <person name="Martijn J."/>
            <person name="Lind A.E."/>
            <person name="van Eijk R."/>
            <person name="Schleper C."/>
            <person name="Guy L."/>
            <person name="Ettema T.J."/>
        </authorList>
    </citation>
    <scope>NUCLEOTIDE SEQUENCE</scope>
</reference>
<comment type="caution">
    <text evidence="1">The sequence shown here is derived from an EMBL/GenBank/DDBJ whole genome shotgun (WGS) entry which is preliminary data.</text>
</comment>
<protein>
    <recommendedName>
        <fullName evidence="2">CBM-cenC domain-containing protein</fullName>
    </recommendedName>
</protein>